<dbReference type="PANTHER" id="PTHR42760:SF122">
    <property type="entry name" value="NAD(P)-BINDING PROTEIN"/>
    <property type="match status" value="1"/>
</dbReference>
<dbReference type="EMBL" id="JARVKM010000042">
    <property type="protein sequence ID" value="KAK9774377.1"/>
    <property type="molecule type" value="Genomic_DNA"/>
</dbReference>
<name>A0ABR2XKY5_9PEZI</name>
<dbReference type="Gene3D" id="3.40.50.720">
    <property type="entry name" value="NAD(P)-binding Rossmann-like Domain"/>
    <property type="match status" value="1"/>
</dbReference>
<comment type="caution">
    <text evidence="2">The sequence shown here is derived from an EMBL/GenBank/DDBJ whole genome shotgun (WGS) entry which is preliminary data.</text>
</comment>
<evidence type="ECO:0000313" key="2">
    <source>
        <dbReference type="EMBL" id="KAK9774377.1"/>
    </source>
</evidence>
<evidence type="ECO:0000313" key="3">
    <source>
        <dbReference type="Proteomes" id="UP001465668"/>
    </source>
</evidence>
<dbReference type="InterPro" id="IPR002347">
    <property type="entry name" value="SDR_fam"/>
</dbReference>
<comment type="similarity">
    <text evidence="1">Belongs to the short-chain dehydrogenases/reductases (SDR) family.</text>
</comment>
<reference evidence="2 3" key="1">
    <citation type="submission" date="2024-02" db="EMBL/GenBank/DDBJ databases">
        <title>First draft genome assembly of two strains of Seiridium cardinale.</title>
        <authorList>
            <person name="Emiliani G."/>
            <person name="Scali E."/>
        </authorList>
    </citation>
    <scope>NUCLEOTIDE SEQUENCE [LARGE SCALE GENOMIC DNA]</scope>
    <source>
        <strain evidence="2 3">BM-138-000479</strain>
    </source>
</reference>
<evidence type="ECO:0000256" key="1">
    <source>
        <dbReference type="ARBA" id="ARBA00006484"/>
    </source>
</evidence>
<dbReference type="Pfam" id="PF00106">
    <property type="entry name" value="adh_short"/>
    <property type="match status" value="1"/>
</dbReference>
<gene>
    <name evidence="2" type="ORF">SCAR479_08982</name>
</gene>
<keyword evidence="3" id="KW-1185">Reference proteome</keyword>
<organism evidence="2 3">
    <name type="scientific">Seiridium cardinale</name>
    <dbReference type="NCBI Taxonomy" id="138064"/>
    <lineage>
        <taxon>Eukaryota</taxon>
        <taxon>Fungi</taxon>
        <taxon>Dikarya</taxon>
        <taxon>Ascomycota</taxon>
        <taxon>Pezizomycotina</taxon>
        <taxon>Sordariomycetes</taxon>
        <taxon>Xylariomycetidae</taxon>
        <taxon>Amphisphaeriales</taxon>
        <taxon>Sporocadaceae</taxon>
        <taxon>Seiridium</taxon>
    </lineage>
</organism>
<dbReference type="Proteomes" id="UP001465668">
    <property type="component" value="Unassembled WGS sequence"/>
</dbReference>
<dbReference type="SUPFAM" id="SSF51735">
    <property type="entry name" value="NAD(P)-binding Rossmann-fold domains"/>
    <property type="match status" value="1"/>
</dbReference>
<protein>
    <submittedName>
        <fullName evidence="2">Short-chain dehydrogenase</fullName>
    </submittedName>
</protein>
<accession>A0ABR2XKY5</accession>
<dbReference type="InterPro" id="IPR036291">
    <property type="entry name" value="NAD(P)-bd_dom_sf"/>
</dbReference>
<proteinExistence type="inferred from homology"/>
<dbReference type="PANTHER" id="PTHR42760">
    <property type="entry name" value="SHORT-CHAIN DEHYDROGENASES/REDUCTASES FAMILY MEMBER"/>
    <property type="match status" value="1"/>
</dbReference>
<sequence>MASNGNDSITLQRTVYNAIDPTRPELSQSGKTVLITGGATGIGKSISRSFVIAHAAHVIIVARRAEVLQEAATELDQHAKEIGSPTKIITYTCDVADINQISNVWAGLASDGIVVDVLASNAAKFTEPKTMFELGTEEIWDQFNVNVEGPFAFAEQFFKQPGENQKFLINVSTASIHMHQQPIVIQRPGYTLTKTSGTLAFQLLADTTPADKVQIISFHPGFIWAPGWEAGGITKDMFPFDDAELPGAFAVWASTKEAEFLHGRYVWAPWDVTELANGPVRKRINEDPDFLRISVVGLKGSHTDIVPTWRPAP</sequence>